<dbReference type="GO" id="GO:0016020">
    <property type="term" value="C:membrane"/>
    <property type="evidence" value="ECO:0007669"/>
    <property type="project" value="UniProtKB-SubCell"/>
</dbReference>
<dbReference type="InterPro" id="IPR029962">
    <property type="entry name" value="TBL"/>
</dbReference>
<keyword evidence="5 7" id="KW-1133">Transmembrane helix</keyword>
<dbReference type="GO" id="GO:0005794">
    <property type="term" value="C:Golgi apparatus"/>
    <property type="evidence" value="ECO:0007669"/>
    <property type="project" value="TreeGrafter"/>
</dbReference>
<feature type="domain" description="Trichome birefringence-like C-terminal" evidence="8">
    <location>
        <begin position="136"/>
        <end position="193"/>
    </location>
</feature>
<protein>
    <submittedName>
        <fullName evidence="10">Uncharacterized protein</fullName>
    </submittedName>
</protein>
<dbReference type="Pfam" id="PF14416">
    <property type="entry name" value="PMR5N"/>
    <property type="match status" value="1"/>
</dbReference>
<evidence type="ECO:0000256" key="5">
    <source>
        <dbReference type="ARBA" id="ARBA00022989"/>
    </source>
</evidence>
<evidence type="ECO:0000256" key="6">
    <source>
        <dbReference type="ARBA" id="ARBA00023136"/>
    </source>
</evidence>
<dbReference type="Pfam" id="PF13839">
    <property type="entry name" value="PC-Esterase"/>
    <property type="match status" value="2"/>
</dbReference>
<evidence type="ECO:0000259" key="9">
    <source>
        <dbReference type="Pfam" id="PF14416"/>
    </source>
</evidence>
<evidence type="ECO:0000313" key="11">
    <source>
        <dbReference type="Proteomes" id="UP001281410"/>
    </source>
</evidence>
<proteinExistence type="inferred from homology"/>
<evidence type="ECO:0000256" key="3">
    <source>
        <dbReference type="ARBA" id="ARBA00022692"/>
    </source>
</evidence>
<dbReference type="InterPro" id="IPR025846">
    <property type="entry name" value="TBL_N"/>
</dbReference>
<sequence>MNRLNSIKKSKHLNPVEPLLGILGFLLIAVFFIAFFSYLLLEPFATMDSPGLAWLVHQIIRISTTTRSVEGGEGCDIFDGNWIWDDSYLLYQSTGCSLMDNGFRCLDFYTKWRWQPKDCNFCPASGVPNNDSNSIYEVNGSPISKHRGFLVFMFKEYNCTVEYYRAPYLVLQSRSPAIAPKEVKMTLRVDKLRLLLSRRQECEHEYERANCIQKDWIGREVYLLLPRNFFFLAYIYTRQILIPWPDLAEAASVIPVATVTCKSYLNLAHCLFHTERIIPLSDVLSNRSEELQVKNLDVLNVTSITSRRKDGHPSLYIQSPKAGLRPPHIQDRSHWCLPSWNELFMYFS</sequence>
<dbReference type="PANTHER" id="PTHR32285">
    <property type="entry name" value="PROTEIN TRICHOME BIREFRINGENCE-LIKE 9-RELATED"/>
    <property type="match status" value="1"/>
</dbReference>
<keyword evidence="4" id="KW-0735">Signal-anchor</keyword>
<evidence type="ECO:0000256" key="1">
    <source>
        <dbReference type="ARBA" id="ARBA00004167"/>
    </source>
</evidence>
<comment type="subcellular location">
    <subcellularLocation>
        <location evidence="1">Membrane</location>
        <topology evidence="1">Single-pass membrane protein</topology>
    </subcellularLocation>
</comment>
<dbReference type="Proteomes" id="UP001281410">
    <property type="component" value="Unassembled WGS sequence"/>
</dbReference>
<keyword evidence="3 7" id="KW-0812">Transmembrane</keyword>
<dbReference type="PANTHER" id="PTHR32285:SF213">
    <property type="entry name" value="PROTEIN TRICHOME BIREFRINGENCE-LIKE 11"/>
    <property type="match status" value="1"/>
</dbReference>
<feature type="domain" description="Trichome birefringence-like N-terminal" evidence="9">
    <location>
        <begin position="74"/>
        <end position="120"/>
    </location>
</feature>
<evidence type="ECO:0000313" key="10">
    <source>
        <dbReference type="EMBL" id="KAK3193827.1"/>
    </source>
</evidence>
<dbReference type="GO" id="GO:0016413">
    <property type="term" value="F:O-acetyltransferase activity"/>
    <property type="evidence" value="ECO:0007669"/>
    <property type="project" value="InterPro"/>
</dbReference>
<comment type="caution">
    <text evidence="10">The sequence shown here is derived from an EMBL/GenBank/DDBJ whole genome shotgun (WGS) entry which is preliminary data.</text>
</comment>
<evidence type="ECO:0000259" key="8">
    <source>
        <dbReference type="Pfam" id="PF13839"/>
    </source>
</evidence>
<reference evidence="10" key="1">
    <citation type="journal article" date="2023" name="Plant J.">
        <title>Genome sequences and population genomics provide insights into the demographic history, inbreeding, and mutation load of two 'living fossil' tree species of Dipteronia.</title>
        <authorList>
            <person name="Feng Y."/>
            <person name="Comes H.P."/>
            <person name="Chen J."/>
            <person name="Zhu S."/>
            <person name="Lu R."/>
            <person name="Zhang X."/>
            <person name="Li P."/>
            <person name="Qiu J."/>
            <person name="Olsen K.M."/>
            <person name="Qiu Y."/>
        </authorList>
    </citation>
    <scope>NUCLEOTIDE SEQUENCE</scope>
    <source>
        <strain evidence="10">NBL</strain>
    </source>
</reference>
<evidence type="ECO:0000256" key="4">
    <source>
        <dbReference type="ARBA" id="ARBA00022968"/>
    </source>
</evidence>
<keyword evidence="11" id="KW-1185">Reference proteome</keyword>
<keyword evidence="6 7" id="KW-0472">Membrane</keyword>
<evidence type="ECO:0000256" key="7">
    <source>
        <dbReference type="SAM" id="Phobius"/>
    </source>
</evidence>
<gene>
    <name evidence="10" type="ORF">Dsin_025137</name>
</gene>
<dbReference type="AlphaFoldDB" id="A0AAD9ZVQ8"/>
<organism evidence="10 11">
    <name type="scientific">Dipteronia sinensis</name>
    <dbReference type="NCBI Taxonomy" id="43782"/>
    <lineage>
        <taxon>Eukaryota</taxon>
        <taxon>Viridiplantae</taxon>
        <taxon>Streptophyta</taxon>
        <taxon>Embryophyta</taxon>
        <taxon>Tracheophyta</taxon>
        <taxon>Spermatophyta</taxon>
        <taxon>Magnoliopsida</taxon>
        <taxon>eudicotyledons</taxon>
        <taxon>Gunneridae</taxon>
        <taxon>Pentapetalae</taxon>
        <taxon>rosids</taxon>
        <taxon>malvids</taxon>
        <taxon>Sapindales</taxon>
        <taxon>Sapindaceae</taxon>
        <taxon>Hippocastanoideae</taxon>
        <taxon>Acereae</taxon>
        <taxon>Dipteronia</taxon>
    </lineage>
</organism>
<comment type="similarity">
    <text evidence="2">Belongs to the PC-esterase family. TBL subfamily.</text>
</comment>
<dbReference type="EMBL" id="JANJYJ010000008">
    <property type="protein sequence ID" value="KAK3193827.1"/>
    <property type="molecule type" value="Genomic_DNA"/>
</dbReference>
<feature type="transmembrane region" description="Helical" evidence="7">
    <location>
        <begin position="20"/>
        <end position="41"/>
    </location>
</feature>
<feature type="domain" description="Trichome birefringence-like C-terminal" evidence="8">
    <location>
        <begin position="287"/>
        <end position="345"/>
    </location>
</feature>
<name>A0AAD9ZVQ8_9ROSI</name>
<evidence type="ECO:0000256" key="2">
    <source>
        <dbReference type="ARBA" id="ARBA00007727"/>
    </source>
</evidence>
<dbReference type="InterPro" id="IPR026057">
    <property type="entry name" value="TBL_C"/>
</dbReference>
<accession>A0AAD9ZVQ8</accession>